<organism evidence="3 4">
    <name type="scientific">Candidatus Enterousia excrementavium</name>
    <dbReference type="NCBI Taxonomy" id="2840789"/>
    <lineage>
        <taxon>Bacteria</taxon>
        <taxon>Pseudomonadati</taxon>
        <taxon>Pseudomonadota</taxon>
        <taxon>Alphaproteobacteria</taxon>
        <taxon>Candidatus Enterousia</taxon>
    </lineage>
</organism>
<reference evidence="3" key="1">
    <citation type="submission" date="2020-10" db="EMBL/GenBank/DDBJ databases">
        <authorList>
            <person name="Gilroy R."/>
        </authorList>
    </citation>
    <scope>NUCLEOTIDE SEQUENCE</scope>
    <source>
        <strain evidence="3">B1-16210</strain>
    </source>
</reference>
<evidence type="ECO:0000313" key="4">
    <source>
        <dbReference type="Proteomes" id="UP000721442"/>
    </source>
</evidence>
<dbReference type="Pfam" id="PF00535">
    <property type="entry name" value="Glycos_transf_2"/>
    <property type="match status" value="1"/>
</dbReference>
<dbReference type="PANTHER" id="PTHR22916:SF3">
    <property type="entry name" value="UDP-GLCNAC:BETAGAL BETA-1,3-N-ACETYLGLUCOSAMINYLTRANSFERASE-LIKE PROTEIN 1"/>
    <property type="match status" value="1"/>
</dbReference>
<evidence type="ECO:0000259" key="2">
    <source>
        <dbReference type="Pfam" id="PF00535"/>
    </source>
</evidence>
<gene>
    <name evidence="3" type="ORF">IAC77_02535</name>
</gene>
<dbReference type="GO" id="GO:0016758">
    <property type="term" value="F:hexosyltransferase activity"/>
    <property type="evidence" value="ECO:0007669"/>
    <property type="project" value="UniProtKB-ARBA"/>
</dbReference>
<dbReference type="InterPro" id="IPR029044">
    <property type="entry name" value="Nucleotide-diphossugar_trans"/>
</dbReference>
<dbReference type="Proteomes" id="UP000721442">
    <property type="component" value="Unassembled WGS sequence"/>
</dbReference>
<name>A0A940IC97_9PROT</name>
<dbReference type="CDD" id="cd00761">
    <property type="entry name" value="Glyco_tranf_GTA_type"/>
    <property type="match status" value="1"/>
</dbReference>
<dbReference type="EMBL" id="JADINE010000032">
    <property type="protein sequence ID" value="MBO8407314.1"/>
    <property type="molecule type" value="Genomic_DNA"/>
</dbReference>
<dbReference type="Gene3D" id="3.90.550.10">
    <property type="entry name" value="Spore Coat Polysaccharide Biosynthesis Protein SpsA, Chain A"/>
    <property type="match status" value="1"/>
</dbReference>
<proteinExistence type="predicted"/>
<dbReference type="AlphaFoldDB" id="A0A940IC97"/>
<evidence type="ECO:0000256" key="1">
    <source>
        <dbReference type="SAM" id="Phobius"/>
    </source>
</evidence>
<dbReference type="PANTHER" id="PTHR22916">
    <property type="entry name" value="GLYCOSYLTRANSFERASE"/>
    <property type="match status" value="1"/>
</dbReference>
<accession>A0A940IC97</accession>
<reference evidence="3" key="2">
    <citation type="journal article" date="2021" name="PeerJ">
        <title>Extensive microbial diversity within the chicken gut microbiome revealed by metagenomics and culture.</title>
        <authorList>
            <person name="Gilroy R."/>
            <person name="Ravi A."/>
            <person name="Getino M."/>
            <person name="Pursley I."/>
            <person name="Horton D.L."/>
            <person name="Alikhan N.F."/>
            <person name="Baker D."/>
            <person name="Gharbi K."/>
            <person name="Hall N."/>
            <person name="Watson M."/>
            <person name="Adriaenssens E.M."/>
            <person name="Foster-Nyarko E."/>
            <person name="Jarju S."/>
            <person name="Secka A."/>
            <person name="Antonio M."/>
            <person name="Oren A."/>
            <person name="Chaudhuri R.R."/>
            <person name="La Ragione R."/>
            <person name="Hildebrand F."/>
            <person name="Pallen M.J."/>
        </authorList>
    </citation>
    <scope>NUCLEOTIDE SEQUENCE</scope>
    <source>
        <strain evidence="3">B1-16210</strain>
    </source>
</reference>
<dbReference type="SUPFAM" id="SSF53448">
    <property type="entry name" value="Nucleotide-diphospho-sugar transferases"/>
    <property type="match status" value="1"/>
</dbReference>
<feature type="transmembrane region" description="Helical" evidence="1">
    <location>
        <begin position="343"/>
        <end position="364"/>
    </location>
</feature>
<dbReference type="InterPro" id="IPR001173">
    <property type="entry name" value="Glyco_trans_2-like"/>
</dbReference>
<comment type="caution">
    <text evidence="3">The sequence shown here is derived from an EMBL/GenBank/DDBJ whole genome shotgun (WGS) entry which is preliminary data.</text>
</comment>
<keyword evidence="1" id="KW-0812">Transmembrane</keyword>
<keyword evidence="1" id="KW-1133">Transmembrane helix</keyword>
<feature type="domain" description="Glycosyltransferase 2-like" evidence="2">
    <location>
        <begin position="7"/>
        <end position="172"/>
    </location>
</feature>
<sequence>MKNPTVSVICRTYNQERFINQAIQSVLNQTLSDWELIVINDASTDGTESVILSFKDPRIKYIRNDKNLGPVENLNIGIQNATGKYITILDGDDIFYPNKLWIQTEFLDQNPDYGAVFAYINPIDVNGNQSHSPTATTICNLINNPAGTRAEMLRKAFDVYNFLAFPTEMFRRQFAIYFNAHLLSCGDGYFHINTLLQTKIKVLEIPLTKYRIIDHKTNVSGWISNMTDMSEKFFMLDKFLEIKDTKLFHDMFSDVIGEQSVTPLNIPVILTQIAENTSDSIKKLWANYTFHRLMADPNAYNMFMKNKSYSDFIKSKLGKNADLRICGNNQYITQKHKIKKYKFLFNVLLGLNILLIFAYVAMLLV</sequence>
<keyword evidence="1" id="KW-0472">Membrane</keyword>
<evidence type="ECO:0000313" key="3">
    <source>
        <dbReference type="EMBL" id="MBO8407314.1"/>
    </source>
</evidence>
<protein>
    <submittedName>
        <fullName evidence="3">Glycosyltransferase family 2 protein</fullName>
    </submittedName>
</protein>